<name>J9QM50_9CAUD</name>
<dbReference type="KEGG" id="vg:13826880"/>
<evidence type="ECO:0000313" key="2">
    <source>
        <dbReference type="Proteomes" id="UP000006280"/>
    </source>
</evidence>
<keyword evidence="2" id="KW-1185">Reference proteome</keyword>
<accession>J9QM50</accession>
<protein>
    <submittedName>
        <fullName evidence="1">Uncharacterized protein</fullName>
    </submittedName>
</protein>
<dbReference type="RefSeq" id="YP_006906261.1">
    <property type="nucleotide sequence ID" value="NC_018837.1"/>
</dbReference>
<dbReference type="GeneID" id="13826880"/>
<dbReference type="EMBL" id="JX195166">
    <property type="protein sequence ID" value="AFQ22168.1"/>
    <property type="molecule type" value="Genomic_DNA"/>
</dbReference>
<gene>
    <name evidence="1" type="ORF">My1_009</name>
</gene>
<proteinExistence type="predicted"/>
<dbReference type="Proteomes" id="UP000006280">
    <property type="component" value="Segment"/>
</dbReference>
<organism evidence="1 2">
    <name type="scientific">Pectobacterium phage My1</name>
    <dbReference type="NCBI Taxonomy" id="1204539"/>
    <lineage>
        <taxon>Viruses</taxon>
        <taxon>Duplodnaviria</taxon>
        <taxon>Heunggongvirae</taxon>
        <taxon>Uroviricota</taxon>
        <taxon>Caudoviricetes</taxon>
        <taxon>Demerecviridae</taxon>
        <taxon>Mccorquodalevirinae</taxon>
        <taxon>Myunavirus</taxon>
        <taxon>Myunavirus My1</taxon>
    </lineage>
</organism>
<evidence type="ECO:0000313" key="1">
    <source>
        <dbReference type="EMBL" id="AFQ22168.1"/>
    </source>
</evidence>
<sequence>MRKLPTAETTRVRYIGEIPNELKGIENAELWGNYYRDGSFTVGKEYPVEAGSFDNEYDGSGEYKEEFRVEADDGDMWNESIYLFEALD</sequence>
<reference evidence="1 2" key="1">
    <citation type="journal article" date="2012" name="J. Virol.">
        <title>Complete Genome Sequence of Pectobacterium carotovorum subsp. carotovorum Bacteriophage My1.</title>
        <authorList>
            <person name="Lee D.H."/>
            <person name="Lee J.H."/>
            <person name="Shin H."/>
            <person name="Ji S."/>
            <person name="Roh E."/>
            <person name="Jung K."/>
            <person name="Ryu S."/>
            <person name="Choi J."/>
            <person name="Heu S."/>
        </authorList>
    </citation>
    <scope>NUCLEOTIDE SEQUENCE [LARGE SCALE GENOMIC DNA]</scope>
</reference>